<feature type="compositionally biased region" description="Low complexity" evidence="2">
    <location>
        <begin position="295"/>
        <end position="312"/>
    </location>
</feature>
<feature type="compositionally biased region" description="Polar residues" evidence="2">
    <location>
        <begin position="91"/>
        <end position="106"/>
    </location>
</feature>
<evidence type="ECO:0000256" key="2">
    <source>
        <dbReference type="SAM" id="MobiDB-lite"/>
    </source>
</evidence>
<feature type="compositionally biased region" description="Polar residues" evidence="2">
    <location>
        <begin position="455"/>
        <end position="528"/>
    </location>
</feature>
<name>A0A6J0IPM6_9PASS</name>
<evidence type="ECO:0000313" key="4">
    <source>
        <dbReference type="RefSeq" id="XP_017687949.1"/>
    </source>
</evidence>
<feature type="coiled-coil region" evidence="1">
    <location>
        <begin position="1251"/>
        <end position="1341"/>
    </location>
</feature>
<feature type="coiled-coil region" evidence="1">
    <location>
        <begin position="731"/>
        <end position="790"/>
    </location>
</feature>
<protein>
    <submittedName>
        <fullName evidence="4">Sperm-associated antigen 5 isoform X1</fullName>
    </submittedName>
</protein>
<feature type="region of interest" description="Disordered" evidence="2">
    <location>
        <begin position="443"/>
        <end position="528"/>
    </location>
</feature>
<feature type="compositionally biased region" description="Low complexity" evidence="2">
    <location>
        <begin position="72"/>
        <end position="90"/>
    </location>
</feature>
<accession>A0A6J0IPM6</accession>
<proteinExistence type="predicted"/>
<feature type="region of interest" description="Disordered" evidence="2">
    <location>
        <begin position="984"/>
        <end position="1006"/>
    </location>
</feature>
<feature type="region of interest" description="Disordered" evidence="2">
    <location>
        <begin position="1"/>
        <end position="29"/>
    </location>
</feature>
<dbReference type="RefSeq" id="XP_017687949.1">
    <property type="nucleotide sequence ID" value="XM_017832460.1"/>
</dbReference>
<keyword evidence="3" id="KW-1185">Reference proteome</keyword>
<feature type="region of interest" description="Disordered" evidence="2">
    <location>
        <begin position="1133"/>
        <end position="1154"/>
    </location>
</feature>
<organism evidence="3 4">
    <name type="scientific">Lepidothrix coronata</name>
    <name type="common">blue-crowned manakin</name>
    <dbReference type="NCBI Taxonomy" id="321398"/>
    <lineage>
        <taxon>Eukaryota</taxon>
        <taxon>Metazoa</taxon>
        <taxon>Chordata</taxon>
        <taxon>Craniata</taxon>
        <taxon>Vertebrata</taxon>
        <taxon>Euteleostomi</taxon>
        <taxon>Archelosauria</taxon>
        <taxon>Archosauria</taxon>
        <taxon>Dinosauria</taxon>
        <taxon>Saurischia</taxon>
        <taxon>Theropoda</taxon>
        <taxon>Coelurosauria</taxon>
        <taxon>Aves</taxon>
        <taxon>Neognathae</taxon>
        <taxon>Neoaves</taxon>
        <taxon>Telluraves</taxon>
        <taxon>Australaves</taxon>
        <taxon>Passeriformes</taxon>
        <taxon>Pipridae</taxon>
        <taxon>Lepidothrix</taxon>
    </lineage>
</organism>
<sequence length="1461" mass="157596">MQAAKTPAAQKRPPRIALQELQLQPSADRTGLTPLFHRLRLKDHDCATPVSRAWGPCSRVTKVPGTPGPLRSATLPPSSSTTSMPCTPGPQNSTTSEPSRTSTLGPHSSELPRTPTLKPGASEAPSNPALMPGALEPTSSTSPEAPGSPIPKVSTPKHPDNTVPAPLCSLVQRLSNTEPSSITVPASTCSSIPVPSTLEPSGNTVPAPLCNSIPVPSTLESSGKALPAPLCNSIPVPSTLESSGKAVPAPLCNNISVASTPESPGKAVPAPPYNSIPVPSTPKSPGSATKAPLCSSIIGPCTPGPPGTSSTPQNVSFHGWQVTPPDFSCSPVASESPSGDKSAGPLPCQGTPEGAESPAPAPREQSPPGLASIGTSVLEPAGSEATIAPVTSPESAPGAVSWVLPLEWLEKTLNVPSLQHSLPFHMPQQDANCSVTPVSTTVTGTSKTPVASVDAGTSTTPVSTAVTGTSKTPVASVDAGTSTTPVSTAVTGTSKTPVASVDAGTSTTPVSTAVTGTSKTPVASVDAGTSTTPVASVVTGTSTTPVASIVAGTSTTPVASVVTGTSTTPVASIVAGTSTTPVASVVTGTSTTPVASIVAGTSMTPVASGVAGTFVAIQDLWERSINRSGGGLLCAKDSATETDSLLWRCPPEELKTLPRAELEGRLESTLIIIEALALQLRSLQGSQRLLPGVGPAEQRDAITQTDITRPEGEEEIYHHLYLEQWKKTAALQRQRGAEQDLQQELELAAKNVTAWRSQCLLFRGLVDAAFQRLQDEKGALTQEREQVRALVSQCKAVLERVPSKLKSCLEERDVMRQRADEALQAKEEGYRFLEAFRAHASAQISARDQSLASQRELCTLLAEAIDLQKSLSAEAQAFRKIRDVTFENLQKERKAMNVEREQVRALMSRCKAVLERVPSKLRSCLEERDAKRQRADEALQAKEEVSHQLLETSMALQNAEAQLEQLTVANSRLATDLSSAMTNHASVEQERDALQQDNKKQQEKMDELAQENKTLKGRCDELCQELLEATEWREFLDQENNMSRMQLLEVEARLNSTQATLQERTLQHEKLMDSHQRLREEQAALSKEVESTKAELLNVQMKRRKVSWCSKDIAECHMRLQELADCLKASLEEQDNDDAPSRSKAWTPAGRATGWQTPRRAWTPAFRTPAHRTPHCTGSSFVGSVLKAMSGKDANEATRGGSAVTKDKLTSTPKPEDPEESLLESVKELKAVVSNLAMLSFRIQELEQSEFKALQMEISDLQLRLETVTEENQEKMDAQAATIAKLNKALRTKIESEKELQDVVKQQEEKMLKLIDKSGEVTMLKEEVSQLKRLLQRAETEAKVLWEEMREKEPKVDTAHVQDRVWLRQEVDKLRLLLLEKRDEKRLLYDKCLAQEAMLRDVQKEHMKELRTHEEMKEKMKEVLSAIPEVVVVCQEFHSLLRYLGLKPDSKEAAEPLPQNP</sequence>
<feature type="compositionally biased region" description="Basic and acidic residues" evidence="2">
    <location>
        <begin position="987"/>
        <end position="1006"/>
    </location>
</feature>
<dbReference type="CTD" id="10615"/>
<reference evidence="4" key="1">
    <citation type="submission" date="2025-08" db="UniProtKB">
        <authorList>
            <consortium name="RefSeq"/>
        </authorList>
    </citation>
    <scope>IDENTIFICATION</scope>
</reference>
<gene>
    <name evidence="4" type="primary">SPAG5</name>
</gene>
<dbReference type="Proteomes" id="UP000504624">
    <property type="component" value="Unplaced"/>
</dbReference>
<dbReference type="PANTHER" id="PTHR15347">
    <property type="entry name" value="SPERM-ASSOCIATED ANTIGEN 5"/>
    <property type="match status" value="1"/>
</dbReference>
<dbReference type="GO" id="GO:0051301">
    <property type="term" value="P:cell division"/>
    <property type="evidence" value="ECO:0007669"/>
    <property type="project" value="InterPro"/>
</dbReference>
<evidence type="ECO:0000313" key="3">
    <source>
        <dbReference type="Proteomes" id="UP000504624"/>
    </source>
</evidence>
<keyword evidence="1" id="KW-0175">Coiled coil</keyword>
<dbReference type="GeneID" id="108505944"/>
<dbReference type="InterPro" id="IPR028728">
    <property type="entry name" value="Astrin"/>
</dbReference>
<dbReference type="GO" id="GO:0051988">
    <property type="term" value="P:regulation of attachment of spindle microtubules to kinetochore"/>
    <property type="evidence" value="ECO:0007669"/>
    <property type="project" value="InterPro"/>
</dbReference>
<dbReference type="PANTHER" id="PTHR15347:SF1">
    <property type="entry name" value="SPERM-ASSOCIATED ANTIGEN 5"/>
    <property type="match status" value="1"/>
</dbReference>
<evidence type="ECO:0000256" key="1">
    <source>
        <dbReference type="SAM" id="Coils"/>
    </source>
</evidence>
<feature type="region of interest" description="Disordered" evidence="2">
    <location>
        <begin position="49"/>
        <end position="165"/>
    </location>
</feature>
<feature type="region of interest" description="Disordered" evidence="2">
    <location>
        <begin position="259"/>
        <end position="375"/>
    </location>
</feature>
<dbReference type="OrthoDB" id="5972338at2759"/>
<feature type="region of interest" description="Disordered" evidence="2">
    <location>
        <begin position="1192"/>
        <end position="1221"/>
    </location>
</feature>
<feature type="compositionally biased region" description="Pro residues" evidence="2">
    <location>
        <begin position="269"/>
        <end position="282"/>
    </location>
</feature>